<feature type="compositionally biased region" description="Basic and acidic residues" evidence="6">
    <location>
        <begin position="426"/>
        <end position="435"/>
    </location>
</feature>
<dbReference type="GO" id="GO:0000139">
    <property type="term" value="C:Golgi membrane"/>
    <property type="evidence" value="ECO:0007669"/>
    <property type="project" value="GOC"/>
</dbReference>
<dbReference type="InterPro" id="IPR001164">
    <property type="entry name" value="ArfGAP_dom"/>
</dbReference>
<feature type="compositionally biased region" description="Low complexity" evidence="6">
    <location>
        <begin position="398"/>
        <end position="410"/>
    </location>
</feature>
<dbReference type="GO" id="GO:0048205">
    <property type="term" value="P:COPI coating of Golgi vesicle"/>
    <property type="evidence" value="ECO:0007669"/>
    <property type="project" value="TreeGrafter"/>
</dbReference>
<dbReference type="PANTHER" id="PTHR45686:SF4">
    <property type="entry name" value="ADP-RIBOSYLATION FACTOR GTPASE ACTIVATING PROTEIN 3, ISOFORM H"/>
    <property type="match status" value="1"/>
</dbReference>
<dbReference type="Pfam" id="PF01412">
    <property type="entry name" value="ArfGap"/>
    <property type="match status" value="1"/>
</dbReference>
<organism evidence="8 9">
    <name type="scientific">Viridothelium virens</name>
    <name type="common">Speckled blister lichen</name>
    <name type="synonym">Trypethelium virens</name>
    <dbReference type="NCBI Taxonomy" id="1048519"/>
    <lineage>
        <taxon>Eukaryota</taxon>
        <taxon>Fungi</taxon>
        <taxon>Dikarya</taxon>
        <taxon>Ascomycota</taxon>
        <taxon>Pezizomycotina</taxon>
        <taxon>Dothideomycetes</taxon>
        <taxon>Dothideomycetes incertae sedis</taxon>
        <taxon>Trypetheliales</taxon>
        <taxon>Trypetheliaceae</taxon>
        <taxon>Viridothelium</taxon>
    </lineage>
</organism>
<evidence type="ECO:0000259" key="7">
    <source>
        <dbReference type="PROSITE" id="PS50115"/>
    </source>
</evidence>
<dbReference type="PRINTS" id="PR00405">
    <property type="entry name" value="REVINTRACTNG"/>
</dbReference>
<name>A0A6A6GZ51_VIRVR</name>
<gene>
    <name evidence="8" type="ORF">EV356DRAFT_508405</name>
</gene>
<evidence type="ECO:0000256" key="5">
    <source>
        <dbReference type="PROSITE-ProRule" id="PRU00288"/>
    </source>
</evidence>
<proteinExistence type="predicted"/>
<dbReference type="InterPro" id="IPR037278">
    <property type="entry name" value="ARFGAP/RecO"/>
</dbReference>
<dbReference type="SMART" id="SM00105">
    <property type="entry name" value="ArfGap"/>
    <property type="match status" value="1"/>
</dbReference>
<dbReference type="FunFam" id="1.10.220.150:FF:000013">
    <property type="entry name" value="Putative Arf GTPase-activating protein"/>
    <property type="match status" value="1"/>
</dbReference>
<feature type="domain" description="Arf-GAP" evidence="7">
    <location>
        <begin position="10"/>
        <end position="131"/>
    </location>
</feature>
<keyword evidence="1" id="KW-0343">GTPase activation</keyword>
<sequence length="538" mass="55448">MALATKTQSQEIFAKLRSKPANKICFDCGAKNPTWSSVPFGIYLCLDCSANHRNLGVHISFVRSTNLDIWQWDQLRIMKVGGNESATKYFQSHGGSAALASKDPKQKYESNAAKKYKEELSRRVAADTKLNPDEVIITDAPEADTSGTSTPAGEPTDDDFFSSWDKPSIKRPSNPPSRAGTPSNATNRTASPFLNPNANGSSNGAATARPKSPLLSSTSATDANRDAAAPAAPSASRTTSSSAIRSSRPGGGVGGSVSGSGAVKKTSVLGGGAKKKGLGAKKIVGSSGGAGGAGAGGAELDFEEAERRAREEADRIQKLGYDPDAEEELQKQQSSVGAGGVAGEAQSKAGQASEQGAKIVSPTPISPARAGARGSAEVDKLGLGVGRLGFGQIGGGAKTASTSAAAAPKKMGFGSVGGTKSAAQDDSERYARDKFGTQKGISSDEFFGRNNYDPAAQAEAKTRLTGFEGATSISSNAYFGRPEDEEGGAEGYGDLEGAARDFVRKFGVTAGDDLENLTHLLGEGASRLQGAIRNYLNS</sequence>
<keyword evidence="4" id="KW-0862">Zinc</keyword>
<feature type="compositionally biased region" description="Low complexity" evidence="6">
    <location>
        <begin position="216"/>
        <end position="248"/>
    </location>
</feature>
<keyword evidence="2" id="KW-0479">Metal-binding</keyword>
<dbReference type="Proteomes" id="UP000800092">
    <property type="component" value="Unassembled WGS sequence"/>
</dbReference>
<evidence type="ECO:0000256" key="4">
    <source>
        <dbReference type="ARBA" id="ARBA00022833"/>
    </source>
</evidence>
<accession>A0A6A6GZ51</accession>
<feature type="region of interest" description="Disordered" evidence="6">
    <location>
        <begin position="475"/>
        <end position="494"/>
    </location>
</feature>
<dbReference type="AlphaFoldDB" id="A0A6A6GZ51"/>
<dbReference type="OrthoDB" id="983479at2759"/>
<dbReference type="GO" id="GO:0005096">
    <property type="term" value="F:GTPase activator activity"/>
    <property type="evidence" value="ECO:0007669"/>
    <property type="project" value="UniProtKB-KW"/>
</dbReference>
<keyword evidence="3 5" id="KW-0863">Zinc-finger</keyword>
<feature type="region of interest" description="Disordered" evidence="6">
    <location>
        <begin position="118"/>
        <end position="376"/>
    </location>
</feature>
<dbReference type="GO" id="GO:0008270">
    <property type="term" value="F:zinc ion binding"/>
    <property type="evidence" value="ECO:0007669"/>
    <property type="project" value="UniProtKB-KW"/>
</dbReference>
<keyword evidence="9" id="KW-1185">Reference proteome</keyword>
<feature type="compositionally biased region" description="Basic and acidic residues" evidence="6">
    <location>
        <begin position="118"/>
        <end position="132"/>
    </location>
</feature>
<evidence type="ECO:0000256" key="2">
    <source>
        <dbReference type="ARBA" id="ARBA00022723"/>
    </source>
</evidence>
<dbReference type="InterPro" id="IPR038508">
    <property type="entry name" value="ArfGAP_dom_sf"/>
</dbReference>
<dbReference type="PANTHER" id="PTHR45686">
    <property type="entry name" value="ADP-RIBOSYLATION FACTOR GTPASE ACTIVATING PROTEIN 3, ISOFORM H-RELATED"/>
    <property type="match status" value="1"/>
</dbReference>
<evidence type="ECO:0000256" key="6">
    <source>
        <dbReference type="SAM" id="MobiDB-lite"/>
    </source>
</evidence>
<feature type="compositionally biased region" description="Basic and acidic residues" evidence="6">
    <location>
        <begin position="305"/>
        <end position="317"/>
    </location>
</feature>
<evidence type="ECO:0000313" key="8">
    <source>
        <dbReference type="EMBL" id="KAF2230633.1"/>
    </source>
</evidence>
<dbReference type="CDD" id="cd08831">
    <property type="entry name" value="ArfGap_ArfGap2_3_like"/>
    <property type="match status" value="1"/>
</dbReference>
<dbReference type="PROSITE" id="PS50115">
    <property type="entry name" value="ARFGAP"/>
    <property type="match status" value="1"/>
</dbReference>
<dbReference type="SUPFAM" id="SSF57863">
    <property type="entry name" value="ArfGap/RecO-like zinc finger"/>
    <property type="match status" value="1"/>
</dbReference>
<evidence type="ECO:0000256" key="3">
    <source>
        <dbReference type="ARBA" id="ARBA00022771"/>
    </source>
</evidence>
<dbReference type="EMBL" id="ML991838">
    <property type="protein sequence ID" value="KAF2230633.1"/>
    <property type="molecule type" value="Genomic_DNA"/>
</dbReference>
<feature type="compositionally biased region" description="Gly residues" evidence="6">
    <location>
        <begin position="249"/>
        <end position="258"/>
    </location>
</feature>
<dbReference type="Gene3D" id="1.10.220.150">
    <property type="entry name" value="Arf GTPase activating protein"/>
    <property type="match status" value="1"/>
</dbReference>
<reference evidence="8" key="1">
    <citation type="journal article" date="2020" name="Stud. Mycol.">
        <title>101 Dothideomycetes genomes: a test case for predicting lifestyles and emergence of pathogens.</title>
        <authorList>
            <person name="Haridas S."/>
            <person name="Albert R."/>
            <person name="Binder M."/>
            <person name="Bloem J."/>
            <person name="Labutti K."/>
            <person name="Salamov A."/>
            <person name="Andreopoulos B."/>
            <person name="Baker S."/>
            <person name="Barry K."/>
            <person name="Bills G."/>
            <person name="Bluhm B."/>
            <person name="Cannon C."/>
            <person name="Castanera R."/>
            <person name="Culley D."/>
            <person name="Daum C."/>
            <person name="Ezra D."/>
            <person name="Gonzalez J."/>
            <person name="Henrissat B."/>
            <person name="Kuo A."/>
            <person name="Liang C."/>
            <person name="Lipzen A."/>
            <person name="Lutzoni F."/>
            <person name="Magnuson J."/>
            <person name="Mondo S."/>
            <person name="Nolan M."/>
            <person name="Ohm R."/>
            <person name="Pangilinan J."/>
            <person name="Park H.-J."/>
            <person name="Ramirez L."/>
            <person name="Alfaro M."/>
            <person name="Sun H."/>
            <person name="Tritt A."/>
            <person name="Yoshinaga Y."/>
            <person name="Zwiers L.-H."/>
            <person name="Turgeon B."/>
            <person name="Goodwin S."/>
            <person name="Spatafora J."/>
            <person name="Crous P."/>
            <person name="Grigoriev I."/>
        </authorList>
    </citation>
    <scope>NUCLEOTIDE SEQUENCE</scope>
    <source>
        <strain evidence="8">Tuck. ex Michener</strain>
    </source>
</reference>
<feature type="compositionally biased region" description="Polar residues" evidence="6">
    <location>
        <begin position="180"/>
        <end position="196"/>
    </location>
</feature>
<feature type="region of interest" description="Disordered" evidence="6">
    <location>
        <begin position="396"/>
        <end position="435"/>
    </location>
</feature>
<evidence type="ECO:0000256" key="1">
    <source>
        <dbReference type="ARBA" id="ARBA00022468"/>
    </source>
</evidence>
<evidence type="ECO:0000313" key="9">
    <source>
        <dbReference type="Proteomes" id="UP000800092"/>
    </source>
</evidence>
<protein>
    <submittedName>
        <fullName evidence="8">ArfGap-domain-containing protein</fullName>
    </submittedName>
</protein>
<feature type="compositionally biased region" description="Gly residues" evidence="6">
    <location>
        <begin position="286"/>
        <end position="297"/>
    </location>
</feature>
<feature type="compositionally biased region" description="Low complexity" evidence="6">
    <location>
        <begin position="197"/>
        <end position="206"/>
    </location>
</feature>